<feature type="domain" description="PB1" evidence="6">
    <location>
        <begin position="1027"/>
        <end position="1106"/>
    </location>
</feature>
<dbReference type="OrthoDB" id="6270329at2759"/>
<dbReference type="Pfam" id="PF22922">
    <property type="entry name" value="GAF_NLP"/>
    <property type="match status" value="2"/>
</dbReference>
<dbReference type="Pfam" id="PF00564">
    <property type="entry name" value="PB1"/>
    <property type="match status" value="1"/>
</dbReference>
<feature type="region of interest" description="Disordered" evidence="5">
    <location>
        <begin position="982"/>
        <end position="1024"/>
    </location>
</feature>
<name>A0A2U1MC67_ARTAN</name>
<keyword evidence="2" id="KW-0238">DNA-binding</keyword>
<dbReference type="InterPro" id="IPR055081">
    <property type="entry name" value="NLP1-9_GAF"/>
</dbReference>
<evidence type="ECO:0000256" key="5">
    <source>
        <dbReference type="SAM" id="MobiDB-lite"/>
    </source>
</evidence>
<dbReference type="InterPro" id="IPR045012">
    <property type="entry name" value="NLP"/>
</dbReference>
<dbReference type="AlphaFoldDB" id="A0A2U1MC67"/>
<feature type="compositionally biased region" description="Basic and acidic residues" evidence="5">
    <location>
        <begin position="1007"/>
        <end position="1024"/>
    </location>
</feature>
<dbReference type="PANTHER" id="PTHR32002">
    <property type="entry name" value="PROTEIN NLP8"/>
    <property type="match status" value="1"/>
</dbReference>
<dbReference type="SUPFAM" id="SSF54277">
    <property type="entry name" value="CAD &amp; PB1 domains"/>
    <property type="match status" value="1"/>
</dbReference>
<evidence type="ECO:0000256" key="3">
    <source>
        <dbReference type="ARBA" id="ARBA00023163"/>
    </source>
</evidence>
<evidence type="ECO:0000313" key="7">
    <source>
        <dbReference type="EMBL" id="PWA58850.1"/>
    </source>
</evidence>
<feature type="compositionally biased region" description="Polar residues" evidence="5">
    <location>
        <begin position="995"/>
        <end position="1005"/>
    </location>
</feature>
<evidence type="ECO:0000259" key="6">
    <source>
        <dbReference type="PROSITE" id="PS51745"/>
    </source>
</evidence>
<dbReference type="InterPro" id="IPR000270">
    <property type="entry name" value="PB1_dom"/>
</dbReference>
<comment type="caution">
    <text evidence="7">The sequence shown here is derived from an EMBL/GenBank/DDBJ whole genome shotgun (WGS) entry which is preliminary data.</text>
</comment>
<dbReference type="InterPro" id="IPR003035">
    <property type="entry name" value="RWP-RK_dom"/>
</dbReference>
<dbReference type="PANTHER" id="PTHR32002:SF49">
    <property type="entry name" value="BILE ACID:SODIUM SYMPORTER_ARSENICAL RESISTANCE PROTEIN ACR3-RELATED"/>
    <property type="match status" value="1"/>
</dbReference>
<organism evidence="7 8">
    <name type="scientific">Artemisia annua</name>
    <name type="common">Sweet wormwood</name>
    <dbReference type="NCBI Taxonomy" id="35608"/>
    <lineage>
        <taxon>Eukaryota</taxon>
        <taxon>Viridiplantae</taxon>
        <taxon>Streptophyta</taxon>
        <taxon>Embryophyta</taxon>
        <taxon>Tracheophyta</taxon>
        <taxon>Spermatophyta</taxon>
        <taxon>Magnoliopsida</taxon>
        <taxon>eudicotyledons</taxon>
        <taxon>Gunneridae</taxon>
        <taxon>Pentapetalae</taxon>
        <taxon>asterids</taxon>
        <taxon>campanulids</taxon>
        <taxon>Asterales</taxon>
        <taxon>Asteraceae</taxon>
        <taxon>Asteroideae</taxon>
        <taxon>Anthemideae</taxon>
        <taxon>Artemisiinae</taxon>
        <taxon>Artemisia</taxon>
    </lineage>
</organism>
<dbReference type="STRING" id="35608.A0A2U1MC67"/>
<protein>
    <submittedName>
        <fullName evidence="7">NIN-like protein</fullName>
    </submittedName>
</protein>
<dbReference type="Gene3D" id="3.10.20.90">
    <property type="entry name" value="Phosphatidylinositol 3-kinase Catalytic Subunit, Chain A, domain 1"/>
    <property type="match status" value="1"/>
</dbReference>
<dbReference type="SMART" id="SM00666">
    <property type="entry name" value="PB1"/>
    <property type="match status" value="1"/>
</dbReference>
<accession>A0A2U1MC67</accession>
<dbReference type="PROSITE" id="PS51745">
    <property type="entry name" value="PB1"/>
    <property type="match status" value="1"/>
</dbReference>
<evidence type="ECO:0000256" key="2">
    <source>
        <dbReference type="ARBA" id="ARBA00023125"/>
    </source>
</evidence>
<dbReference type="InterPro" id="IPR053793">
    <property type="entry name" value="PB1-like"/>
</dbReference>
<keyword evidence="1" id="KW-0805">Transcription regulation</keyword>
<gene>
    <name evidence="7" type="ORF">CTI12_AA396090</name>
</gene>
<dbReference type="GO" id="GO:0003700">
    <property type="term" value="F:DNA-binding transcription factor activity"/>
    <property type="evidence" value="ECO:0007669"/>
    <property type="project" value="InterPro"/>
</dbReference>
<keyword evidence="4" id="KW-0539">Nucleus</keyword>
<dbReference type="EMBL" id="PKPP01005781">
    <property type="protein sequence ID" value="PWA58850.1"/>
    <property type="molecule type" value="Genomic_DNA"/>
</dbReference>
<keyword evidence="3" id="KW-0804">Transcription</keyword>
<keyword evidence="8" id="KW-1185">Reference proteome</keyword>
<proteinExistence type="predicted"/>
<evidence type="ECO:0000256" key="4">
    <source>
        <dbReference type="ARBA" id="ARBA00023242"/>
    </source>
</evidence>
<dbReference type="Pfam" id="PF02042">
    <property type="entry name" value="RWP-RK"/>
    <property type="match status" value="1"/>
</dbReference>
<evidence type="ECO:0000256" key="1">
    <source>
        <dbReference type="ARBA" id="ARBA00023015"/>
    </source>
</evidence>
<evidence type="ECO:0000313" key="8">
    <source>
        <dbReference type="Proteomes" id="UP000245207"/>
    </source>
</evidence>
<dbReference type="Proteomes" id="UP000245207">
    <property type="component" value="Unassembled WGS sequence"/>
</dbReference>
<sequence>MAYYGEDTSAFLESFPTYSLHSKPRRNGLWVFSSKNEGYENNSYSSDNYTDDVGTRMLIYEKIKSAFSKMDNREGLIVQFWAPVTIGGKHLLSTSGQPFAVSLLYQDFIEYRRRCVEYKYDIDVNSNNSKYRGTPASAFLNHFPDIASMHTSVHHEVDPLLRYAFQECGLENSFMIPICCPSQTSLSCDCIGVIECSSWSTPAKLFNEMNMNIKTIIGLKLARDQIQEALKIVCQSNHITFAQVWIASLDENNVHFSSSLEEAQTRQLLGLKLTGCIDERYCWSFQNYYDACDLIPIQPGEELVLKTLQDYEPRFCKNISHLGNYKLMRWGLPIDGIRSLTICMRSIHTGDFNYVFEFLWVHYSFCHVLLEELLLKIKSCLPSFKFASGAEIGDKLHVIEADNFTDKEIKKFDIFQLKRLSRIPEALKEAKKQVAVDYIVPLDRNCKTAPFLGPKQVIEQQFGTSTTENFVAAENIFGNGNPISDRDDERLSDFLETLPTYILHKKPETEGTLWVFCSEDAGFQKNLSSDDLGTRMIYDKIKSAFSKVSNSGELIVQFWAPVTSGNGRVLLTSGQPFAVSDFGEGLEEYRGRYEIEQQGDRHPMTMISGPPTNAFLSHLPEAVLDTKNHREGLLMRYASDCGLRTSYTLPIGCPSQCYSSCIGVVECSSISSINLEIVNTMNRALEQVNLKVFNVQDCIPYNTINDLKLVRDEIQVALKIVCESHNIGVAQVWISYEDENHVPFSFSSEDTQTTRMLVLKLTGYNSVNEYSTPCHWRFKEYYEACDMVPLKMGEELVEKTLQDYQPRFCENISQLDTNMLMAWVSTDDVACSGFTICMSIDSGDFSCAFEFIWYHNPNYVPLLEALLLMLKRHLPRFNFASGAELGDQLHVIDVDNSTESETKFFKIFKEKRLSPIPEAIDKGKKAMVVNYNARSKRKRDTTEIKLSREDIEQHYGKTMKIAAKELGVSLSTLKRKLNKLGMSGWQGPGLPQRKAYNSNKNQSNKSHTHEKDNGAIHDPSPVKRNEKTVIKAEYADDIIKLHLRISEATFVTVENEIGKKFKLKHGTFKIKYLDEDEEWILMTSDQDLSDCIQNSRNVDRYAVRLRVLLHNQ</sequence>
<reference evidence="7 8" key="1">
    <citation type="journal article" date="2018" name="Mol. Plant">
        <title>The genome of Artemisia annua provides insight into the evolution of Asteraceae family and artemisinin biosynthesis.</title>
        <authorList>
            <person name="Shen Q."/>
            <person name="Zhang L."/>
            <person name="Liao Z."/>
            <person name="Wang S."/>
            <person name="Yan T."/>
            <person name="Shi P."/>
            <person name="Liu M."/>
            <person name="Fu X."/>
            <person name="Pan Q."/>
            <person name="Wang Y."/>
            <person name="Lv Z."/>
            <person name="Lu X."/>
            <person name="Zhang F."/>
            <person name="Jiang W."/>
            <person name="Ma Y."/>
            <person name="Chen M."/>
            <person name="Hao X."/>
            <person name="Li L."/>
            <person name="Tang Y."/>
            <person name="Lv G."/>
            <person name="Zhou Y."/>
            <person name="Sun X."/>
            <person name="Brodelius P.E."/>
            <person name="Rose J.K.C."/>
            <person name="Tang K."/>
        </authorList>
    </citation>
    <scope>NUCLEOTIDE SEQUENCE [LARGE SCALE GENOMIC DNA]</scope>
    <source>
        <strain evidence="8">cv. Huhao1</strain>
        <tissue evidence="7">Leaf</tissue>
    </source>
</reference>
<dbReference type="GO" id="GO:0003677">
    <property type="term" value="F:DNA binding"/>
    <property type="evidence" value="ECO:0007669"/>
    <property type="project" value="UniProtKB-KW"/>
</dbReference>